<dbReference type="Proteomes" id="UP000092024">
    <property type="component" value="Unassembled WGS sequence"/>
</dbReference>
<dbReference type="STRING" id="1844972.A7K91_08925"/>
<evidence type="ECO:0000313" key="1">
    <source>
        <dbReference type="EMBL" id="OBR67835.1"/>
    </source>
</evidence>
<gene>
    <name evidence="1" type="ORF">A7K91_08925</name>
</gene>
<dbReference type="InterPro" id="IPR015231">
    <property type="entry name" value="DUF1934"/>
</dbReference>
<reference evidence="1 2" key="1">
    <citation type="submission" date="2016-05" db="EMBL/GenBank/DDBJ databases">
        <title>Paenibacillus oryzae. sp. nov., isolated from the rice root.</title>
        <authorList>
            <person name="Zhang J."/>
            <person name="Zhang X."/>
        </authorList>
    </citation>
    <scope>NUCLEOTIDE SEQUENCE [LARGE SCALE GENOMIC DNA]</scope>
    <source>
        <strain evidence="1 2">1DrF-4</strain>
    </source>
</reference>
<sequence>MLNLKAFLYIVVTYEWKECGSEAMNQRAKVQLVLESRIDGRKEVHRYKGEWFRKEKSIYIRYAEGEGNQALLRYTPGELSLKRSGGVSSEQLFVPGQSRVGSYTTPQAAFQLETTTTSLVVKRDAGETAELPGSLPFDLEWRYKLKVGGQIAGNFHICLHIQEES</sequence>
<evidence type="ECO:0000313" key="2">
    <source>
        <dbReference type="Proteomes" id="UP000092024"/>
    </source>
</evidence>
<accession>A0A1A5YR02</accession>
<name>A0A1A5YR02_9BACL</name>
<organism evidence="1 2">
    <name type="scientific">Paenibacillus oryzae</name>
    <dbReference type="NCBI Taxonomy" id="1844972"/>
    <lineage>
        <taxon>Bacteria</taxon>
        <taxon>Bacillati</taxon>
        <taxon>Bacillota</taxon>
        <taxon>Bacilli</taxon>
        <taxon>Bacillales</taxon>
        <taxon>Paenibacillaceae</taxon>
        <taxon>Paenibacillus</taxon>
    </lineage>
</organism>
<dbReference type="EMBL" id="LYPA01000031">
    <property type="protein sequence ID" value="OBR67835.1"/>
    <property type="molecule type" value="Genomic_DNA"/>
</dbReference>
<evidence type="ECO:0008006" key="3">
    <source>
        <dbReference type="Google" id="ProtNLM"/>
    </source>
</evidence>
<dbReference type="SUPFAM" id="SSF50814">
    <property type="entry name" value="Lipocalins"/>
    <property type="match status" value="1"/>
</dbReference>
<comment type="caution">
    <text evidence="1">The sequence shown here is derived from an EMBL/GenBank/DDBJ whole genome shotgun (WGS) entry which is preliminary data.</text>
</comment>
<dbReference type="Gene3D" id="2.40.128.20">
    <property type="match status" value="1"/>
</dbReference>
<keyword evidence="2" id="KW-1185">Reference proteome</keyword>
<protein>
    <recommendedName>
        <fullName evidence="3">DUF1934 domain-containing protein</fullName>
    </recommendedName>
</protein>
<dbReference type="Pfam" id="PF09148">
    <property type="entry name" value="DUF1934"/>
    <property type="match status" value="1"/>
</dbReference>
<dbReference type="AlphaFoldDB" id="A0A1A5YR02"/>
<dbReference type="InterPro" id="IPR012674">
    <property type="entry name" value="Calycin"/>
</dbReference>
<proteinExistence type="predicted"/>